<evidence type="ECO:0000256" key="5">
    <source>
        <dbReference type="SAM" id="SignalP"/>
    </source>
</evidence>
<dbReference type="InterPro" id="IPR028082">
    <property type="entry name" value="Peripla_BP_I"/>
</dbReference>
<dbReference type="Proteomes" id="UP000269198">
    <property type="component" value="Unassembled WGS sequence"/>
</dbReference>
<dbReference type="SUPFAM" id="SSF53822">
    <property type="entry name" value="Periplasmic binding protein-like I"/>
    <property type="match status" value="1"/>
</dbReference>
<dbReference type="OrthoDB" id="7337537at2"/>
<dbReference type="PROSITE" id="PS51257">
    <property type="entry name" value="PROKAR_LIPOPROTEIN"/>
    <property type="match status" value="1"/>
</dbReference>
<feature type="chain" id="PRO_5038348129" evidence="5">
    <location>
        <begin position="20"/>
        <end position="398"/>
    </location>
</feature>
<name>A0A3N0EG91_9ACTN</name>
<evidence type="ECO:0000259" key="6">
    <source>
        <dbReference type="Pfam" id="PF13458"/>
    </source>
</evidence>
<keyword evidence="3 5" id="KW-0732">Signal</keyword>
<feature type="domain" description="Leucine-binding protein" evidence="6">
    <location>
        <begin position="31"/>
        <end position="362"/>
    </location>
</feature>
<dbReference type="RefSeq" id="WP_123199703.1">
    <property type="nucleotide sequence ID" value="NZ_RJMB01000002.1"/>
</dbReference>
<gene>
    <name evidence="7" type="ORF">EFW17_03125</name>
</gene>
<comment type="similarity">
    <text evidence="1">Belongs to the leucine-binding protein family.</text>
</comment>
<protein>
    <submittedName>
        <fullName evidence="7">ABC transporter substrate-binding protein</fullName>
    </submittedName>
</protein>
<dbReference type="GO" id="GO:0006865">
    <property type="term" value="P:amino acid transport"/>
    <property type="evidence" value="ECO:0007669"/>
    <property type="project" value="UniProtKB-KW"/>
</dbReference>
<evidence type="ECO:0000256" key="1">
    <source>
        <dbReference type="ARBA" id="ARBA00010062"/>
    </source>
</evidence>
<dbReference type="InterPro" id="IPR000709">
    <property type="entry name" value="Leu_Ile_Val-bd"/>
</dbReference>
<evidence type="ECO:0000256" key="4">
    <source>
        <dbReference type="ARBA" id="ARBA00022970"/>
    </source>
</evidence>
<evidence type="ECO:0000313" key="7">
    <source>
        <dbReference type="EMBL" id="RNL86875.1"/>
    </source>
</evidence>
<dbReference type="PRINTS" id="PR00337">
    <property type="entry name" value="LEUILEVALBP"/>
</dbReference>
<dbReference type="Gene3D" id="3.40.50.2300">
    <property type="match status" value="2"/>
</dbReference>
<proteinExistence type="inferred from homology"/>
<accession>A0A3N0EG91</accession>
<dbReference type="AlphaFoldDB" id="A0A3N0EG91"/>
<dbReference type="CDD" id="cd06333">
    <property type="entry name" value="PBP1_ABC_RPA1789-like"/>
    <property type="match status" value="1"/>
</dbReference>
<keyword evidence="8" id="KW-1185">Reference proteome</keyword>
<evidence type="ECO:0000256" key="2">
    <source>
        <dbReference type="ARBA" id="ARBA00022448"/>
    </source>
</evidence>
<sequence length="398" mass="42523">MRRSTPLLAGIALVLATTACDSSGGDDSGDPIQVGYITPLTGDYSALGTDNEKAVEYAVEEVNSNGGVLGRDIELITRDDQSNPDQAILGFNEIMNEEPAAIIGSAFSNSAMALLEQVEREEVPYISPTPADEQVDPVNDHVFVIPAIAGTYAERALQYFSDEDMTDIAVAYSETSYGLAGYEAMSEKAEEYGIDLVVEQEFEQDSTDFGHIISDVENSDADAMITWATGPPGVIMTEQYADAELDTPLVMTGSQASHLWTEPAGEATEGVTVLSSIGVVGDYLPAGHQKEVIVDLAEGYSDEHGEAPPQFAQDGYSAVQVLVSAIEEADSADPADIRDALENLSVTTPNGTFEYSEEDHAGLGPEAVSVNTVQDSEFVPTEWAIERFDEAYGEDGEE</sequence>
<organism evidence="7 8">
    <name type="scientific">Halostreptopolyspora alba</name>
    <dbReference type="NCBI Taxonomy" id="2487137"/>
    <lineage>
        <taxon>Bacteria</taxon>
        <taxon>Bacillati</taxon>
        <taxon>Actinomycetota</taxon>
        <taxon>Actinomycetes</taxon>
        <taxon>Streptosporangiales</taxon>
        <taxon>Nocardiopsidaceae</taxon>
        <taxon>Halostreptopolyspora</taxon>
    </lineage>
</organism>
<evidence type="ECO:0000256" key="3">
    <source>
        <dbReference type="ARBA" id="ARBA00022729"/>
    </source>
</evidence>
<dbReference type="Pfam" id="PF13458">
    <property type="entry name" value="Peripla_BP_6"/>
    <property type="match status" value="1"/>
</dbReference>
<comment type="caution">
    <text evidence="7">The sequence shown here is derived from an EMBL/GenBank/DDBJ whole genome shotgun (WGS) entry which is preliminary data.</text>
</comment>
<feature type="signal peptide" evidence="5">
    <location>
        <begin position="1"/>
        <end position="19"/>
    </location>
</feature>
<reference evidence="7 8" key="1">
    <citation type="submission" date="2018-11" db="EMBL/GenBank/DDBJ databases">
        <title>The genome draft of YIM 96095.</title>
        <authorList>
            <person name="Tang S.-K."/>
            <person name="Chunyu W.-X."/>
            <person name="Feng Y.-Z."/>
        </authorList>
    </citation>
    <scope>NUCLEOTIDE SEQUENCE [LARGE SCALE GENOMIC DNA]</scope>
    <source>
        <strain evidence="7 8">YIM 96095</strain>
    </source>
</reference>
<evidence type="ECO:0000313" key="8">
    <source>
        <dbReference type="Proteomes" id="UP000269198"/>
    </source>
</evidence>
<keyword evidence="4" id="KW-0029">Amino-acid transport</keyword>
<dbReference type="PANTHER" id="PTHR30483">
    <property type="entry name" value="LEUCINE-SPECIFIC-BINDING PROTEIN"/>
    <property type="match status" value="1"/>
</dbReference>
<dbReference type="EMBL" id="RJMB01000002">
    <property type="protein sequence ID" value="RNL86875.1"/>
    <property type="molecule type" value="Genomic_DNA"/>
</dbReference>
<dbReference type="InterPro" id="IPR028081">
    <property type="entry name" value="Leu-bd"/>
</dbReference>
<dbReference type="InterPro" id="IPR051010">
    <property type="entry name" value="BCAA_transport"/>
</dbReference>
<keyword evidence="2" id="KW-0813">Transport</keyword>
<dbReference type="PANTHER" id="PTHR30483:SF38">
    <property type="entry name" value="BLR7848 PROTEIN"/>
    <property type="match status" value="1"/>
</dbReference>